<proteinExistence type="predicted"/>
<dbReference type="PROSITE" id="PS50404">
    <property type="entry name" value="GST_NTER"/>
    <property type="match status" value="1"/>
</dbReference>
<dbReference type="Gene3D" id="1.20.1050.10">
    <property type="match status" value="1"/>
</dbReference>
<keyword evidence="3" id="KW-1185">Reference proteome</keyword>
<dbReference type="InterPro" id="IPR036249">
    <property type="entry name" value="Thioredoxin-like_sf"/>
</dbReference>
<dbReference type="OrthoDB" id="202840at2759"/>
<dbReference type="InterPro" id="IPR036282">
    <property type="entry name" value="Glutathione-S-Trfase_C_sf"/>
</dbReference>
<dbReference type="SFLD" id="SFLDS00019">
    <property type="entry name" value="Glutathione_Transferase_(cytos"/>
    <property type="match status" value="1"/>
</dbReference>
<dbReference type="GO" id="GO:0005737">
    <property type="term" value="C:cytoplasm"/>
    <property type="evidence" value="ECO:0007669"/>
    <property type="project" value="TreeGrafter"/>
</dbReference>
<accession>A0A8H5C5Y5</accession>
<dbReference type="PANTHER" id="PTHR43968:SF8">
    <property type="entry name" value="S-TRANSFERASE, PUTATIVE (AFU_ORTHOLOGUE AFUA_2G00590)-RELATED"/>
    <property type="match status" value="1"/>
</dbReference>
<gene>
    <name evidence="2" type="ORF">D9611_012184</name>
</gene>
<protein>
    <recommendedName>
        <fullName evidence="1">GST N-terminal domain-containing protein</fullName>
    </recommendedName>
</protein>
<dbReference type="AlphaFoldDB" id="A0A8H5C5Y5"/>
<organism evidence="2 3">
    <name type="scientific">Ephemerocybe angulata</name>
    <dbReference type="NCBI Taxonomy" id="980116"/>
    <lineage>
        <taxon>Eukaryota</taxon>
        <taxon>Fungi</taxon>
        <taxon>Dikarya</taxon>
        <taxon>Basidiomycota</taxon>
        <taxon>Agaricomycotina</taxon>
        <taxon>Agaricomycetes</taxon>
        <taxon>Agaricomycetidae</taxon>
        <taxon>Agaricales</taxon>
        <taxon>Agaricineae</taxon>
        <taxon>Psathyrellaceae</taxon>
        <taxon>Ephemerocybe</taxon>
    </lineage>
</organism>
<comment type="caution">
    <text evidence="2">The sequence shown here is derived from an EMBL/GenBank/DDBJ whole genome shotgun (WGS) entry which is preliminary data.</text>
</comment>
<dbReference type="InterPro" id="IPR050983">
    <property type="entry name" value="GST_Omega/HSP26"/>
</dbReference>
<dbReference type="PANTHER" id="PTHR43968">
    <property type="match status" value="1"/>
</dbReference>
<dbReference type="SUPFAM" id="SSF52833">
    <property type="entry name" value="Thioredoxin-like"/>
    <property type="match status" value="1"/>
</dbReference>
<dbReference type="InterPro" id="IPR004045">
    <property type="entry name" value="Glutathione_S-Trfase_N"/>
</dbReference>
<evidence type="ECO:0000313" key="2">
    <source>
        <dbReference type="EMBL" id="KAF5335568.1"/>
    </source>
</evidence>
<dbReference type="SUPFAM" id="SSF47616">
    <property type="entry name" value="GST C-terminal domain-like"/>
    <property type="match status" value="1"/>
</dbReference>
<dbReference type="Gene3D" id="3.40.30.10">
    <property type="entry name" value="Glutaredoxin"/>
    <property type="match status" value="1"/>
</dbReference>
<dbReference type="SFLD" id="SFLDG00358">
    <property type="entry name" value="Main_(cytGST)"/>
    <property type="match status" value="1"/>
</dbReference>
<evidence type="ECO:0000259" key="1">
    <source>
        <dbReference type="PROSITE" id="PS50404"/>
    </source>
</evidence>
<dbReference type="EMBL" id="JAACJK010000061">
    <property type="protein sequence ID" value="KAF5335568.1"/>
    <property type="molecule type" value="Genomic_DNA"/>
</dbReference>
<feature type="domain" description="GST N-terminal" evidence="1">
    <location>
        <begin position="18"/>
        <end position="99"/>
    </location>
</feature>
<name>A0A8H5C5Y5_9AGAR</name>
<sequence>MFAPHRTNFFESQTKMVEQITLYSAKVCPWAHRTELALKESGLPYKRYEIDLANKPEWYAPKVNPASKVPALAALPRLRKLAESYVLLEFIADLSASTKPLLPSDPIARAKARFFVETVISKWGSVWYGIQNRGDDPSGILPAIEVLQNLLPAEGYAVGDWSIADAAVTPFIARAFVSLKNDAGAYAEGSGKKLYETLQSDPKYARLRQYYADVSGRDSFKETFFEDYLAERYIERAGTLRAEKKAKA</sequence>
<dbReference type="Proteomes" id="UP000541558">
    <property type="component" value="Unassembled WGS sequence"/>
</dbReference>
<reference evidence="2 3" key="1">
    <citation type="journal article" date="2020" name="ISME J.">
        <title>Uncovering the hidden diversity of litter-decomposition mechanisms in mushroom-forming fungi.</title>
        <authorList>
            <person name="Floudas D."/>
            <person name="Bentzer J."/>
            <person name="Ahren D."/>
            <person name="Johansson T."/>
            <person name="Persson P."/>
            <person name="Tunlid A."/>
        </authorList>
    </citation>
    <scope>NUCLEOTIDE SEQUENCE [LARGE SCALE GENOMIC DNA]</scope>
    <source>
        <strain evidence="2 3">CBS 175.51</strain>
    </source>
</reference>
<dbReference type="CDD" id="cd00570">
    <property type="entry name" value="GST_N_family"/>
    <property type="match status" value="1"/>
</dbReference>
<evidence type="ECO:0000313" key="3">
    <source>
        <dbReference type="Proteomes" id="UP000541558"/>
    </source>
</evidence>
<dbReference type="Pfam" id="PF13409">
    <property type="entry name" value="GST_N_2"/>
    <property type="match status" value="1"/>
</dbReference>
<dbReference type="InterPro" id="IPR040079">
    <property type="entry name" value="Glutathione_S-Trfase"/>
</dbReference>